<protein>
    <submittedName>
        <fullName evidence="2">Uncharacterized protein</fullName>
    </submittedName>
</protein>
<accession>U5NBW7</accession>
<keyword evidence="3" id="KW-1185">Reference proteome</keyword>
<keyword evidence="1" id="KW-0812">Transmembrane</keyword>
<dbReference type="PATRIC" id="fig|1403316.3.peg.91"/>
<gene>
    <name evidence="2" type="ORF">PRV_00565</name>
</gene>
<feature type="transmembrane region" description="Helical" evidence="1">
    <location>
        <begin position="419"/>
        <end position="436"/>
    </location>
</feature>
<feature type="transmembrane region" description="Helical" evidence="1">
    <location>
        <begin position="42"/>
        <end position="61"/>
    </location>
</feature>
<dbReference type="EMBL" id="CP006771">
    <property type="protein sequence ID" value="AGX88882.1"/>
    <property type="molecule type" value="Genomic_DNA"/>
</dbReference>
<evidence type="ECO:0000313" key="3">
    <source>
        <dbReference type="Proteomes" id="UP000017119"/>
    </source>
</evidence>
<dbReference type="KEGG" id="mpv:PRV_00565"/>
<feature type="transmembrane region" description="Helical" evidence="1">
    <location>
        <begin position="12"/>
        <end position="36"/>
    </location>
</feature>
<feature type="transmembrane region" description="Helical" evidence="1">
    <location>
        <begin position="442"/>
        <end position="467"/>
    </location>
</feature>
<feature type="transmembrane region" description="Helical" evidence="1">
    <location>
        <begin position="88"/>
        <end position="109"/>
    </location>
</feature>
<keyword evidence="1" id="KW-0472">Membrane</keyword>
<name>U5NBW7_9MOLU</name>
<evidence type="ECO:0000313" key="2">
    <source>
        <dbReference type="EMBL" id="AGX88882.1"/>
    </source>
</evidence>
<feature type="transmembrane region" description="Helical" evidence="1">
    <location>
        <begin position="115"/>
        <end position="138"/>
    </location>
</feature>
<dbReference type="HOGENOM" id="CLU_514543_0_0_14"/>
<keyword evidence="1" id="KW-1133">Transmembrane helix</keyword>
<dbReference type="STRING" id="1403316.PRV_00565"/>
<evidence type="ECO:0000256" key="1">
    <source>
        <dbReference type="SAM" id="Phobius"/>
    </source>
</evidence>
<feature type="transmembrane region" description="Helical" evidence="1">
    <location>
        <begin position="311"/>
        <end position="329"/>
    </location>
</feature>
<dbReference type="Proteomes" id="UP000017119">
    <property type="component" value="Chromosome"/>
</dbReference>
<feature type="transmembrane region" description="Helical" evidence="1">
    <location>
        <begin position="336"/>
        <end position="356"/>
    </location>
</feature>
<organism evidence="2 3">
    <name type="scientific">Mycoplasma parvum str. Indiana</name>
    <dbReference type="NCBI Taxonomy" id="1403316"/>
    <lineage>
        <taxon>Bacteria</taxon>
        <taxon>Bacillati</taxon>
        <taxon>Mycoplasmatota</taxon>
        <taxon>Mollicutes</taxon>
        <taxon>Mycoplasmataceae</taxon>
        <taxon>Mycoplasma</taxon>
    </lineage>
</organism>
<feature type="transmembrane region" description="Helical" evidence="1">
    <location>
        <begin position="368"/>
        <end position="391"/>
    </location>
</feature>
<proteinExistence type="predicted"/>
<reference evidence="2 3" key="1">
    <citation type="journal article" date="2013" name="Genome Announc.">
        <title>Genome Sequence of Mycoplasma parvum (Formerly Eperythrozoon parvum), a Diminutive Hemoplasma of the Pig.</title>
        <authorList>
            <person name="do Nascimento N.C."/>
            <person name="Dos Santos A.P."/>
            <person name="Chu Y."/>
            <person name="Guimaraes A.M."/>
            <person name="Pagliaro A."/>
            <person name="Messick J.B."/>
        </authorList>
    </citation>
    <scope>NUCLEOTIDE SEQUENCE [LARGE SCALE GENOMIC DNA]</scope>
    <source>
        <strain evidence="2 3">Indiana</strain>
    </source>
</reference>
<dbReference type="AlphaFoldDB" id="U5NBW7"/>
<feature type="transmembrane region" description="Helical" evidence="1">
    <location>
        <begin position="191"/>
        <end position="211"/>
    </location>
</feature>
<sequence length="508" mass="58901">MVFFSWTRYKIPGLVTSAFLSISSFSIYNLFILGGLPLNKETIFGVISLIFFSHLKVINFFKLLQKFLFLKIYTFKVAISLAKKKHNIYLYELALFLLIPGSIFIFLLPNTLKNLALLIVLGVFSIFALWWLFFNFYLPKLICSLEHKRKLIFPERQWRNIKYSRILGNEEENESIINGPVKRIRRNWAPLLMFLAFLGLLISLSTANLNYPDFFKNNQLLSFDQNNFSTLQDTLNNLKAKPLQDIPKNVQQNTSNSSSLLYYLFPEGVSLDNLISQLTNGKKQQNEQSSTAQNYTLQTTEAFSKMPDLKATVKLSFLSIVPLFIYIWCRFKAINALAFIISSISLFGINYFLLFSTTLKISNLIPEILIISFIILLISWANSLSFSGALSGDISKVENKKLFLRVQANRLKWMMRQGGFYYLHLLLVSCGIYLFFREYDIAYAIFLLVLFSCITLLFFSSVSCFWLEKFSLMVGRNYARLYGMFNRVRERNYESQAEEERVIGINSN</sequence>